<comment type="caution">
    <text evidence="3">The sequence shown here is derived from an EMBL/GenBank/DDBJ whole genome shotgun (WGS) entry which is preliminary data.</text>
</comment>
<dbReference type="SUPFAM" id="SSF52540">
    <property type="entry name" value="P-loop containing nucleoside triphosphate hydrolases"/>
    <property type="match status" value="1"/>
</dbReference>
<accession>A0A0F9RX49</accession>
<dbReference type="Gene3D" id="1.10.287.510">
    <property type="entry name" value="Helix hairpin bin"/>
    <property type="match status" value="1"/>
</dbReference>
<proteinExistence type="predicted"/>
<feature type="coiled-coil region" evidence="1">
    <location>
        <begin position="262"/>
        <end position="289"/>
    </location>
</feature>
<name>A0A0F9RX49_9ZZZZ</name>
<keyword evidence="1" id="KW-0175">Coiled coil</keyword>
<dbReference type="PANTHER" id="PTHR32114">
    <property type="entry name" value="ABC TRANSPORTER ABCH.3"/>
    <property type="match status" value="1"/>
</dbReference>
<dbReference type="PANTHER" id="PTHR32114:SF2">
    <property type="entry name" value="ABC TRANSPORTER ABCH.3"/>
    <property type="match status" value="1"/>
</dbReference>
<reference evidence="3" key="1">
    <citation type="journal article" date="2015" name="Nature">
        <title>Complex archaea that bridge the gap between prokaryotes and eukaryotes.</title>
        <authorList>
            <person name="Spang A."/>
            <person name="Saw J.H."/>
            <person name="Jorgensen S.L."/>
            <person name="Zaremba-Niedzwiedzka K."/>
            <person name="Martijn J."/>
            <person name="Lind A.E."/>
            <person name="van Eijk R."/>
            <person name="Schleper C."/>
            <person name="Guy L."/>
            <person name="Ettema T.J."/>
        </authorList>
    </citation>
    <scope>NUCLEOTIDE SEQUENCE</scope>
</reference>
<protein>
    <submittedName>
        <fullName evidence="3">Uncharacterized protein</fullName>
    </submittedName>
</protein>
<dbReference type="AlphaFoldDB" id="A0A0F9RX49"/>
<feature type="region of interest" description="Disordered" evidence="2">
    <location>
        <begin position="100"/>
        <end position="128"/>
    </location>
</feature>
<sequence length="719" mass="81056">MDPQYLLIEDFMSHKRTEIDCTQFDSALIVGQDKSNPRESNGVGKSVIYHAIKYALFGTYPTSVVDKIVRDGTEGCKVIFDFKLGSRIFRAERSRKKGKTNLQLKEKINNKWPDEDNKQGKKSQKTTTETHEELLKLIKINDNAFSNSVLFSQNDLNGLVSAKSPEERRGILKDALGLTYYKRLEEIVRKVASEIMKEIDIYRAVAAALGDPETELNEFSKCLAESKRAIAVKEKEKEENRVSLSAKRSELSNLQRLVSSEVASAHEKLTDIKNNKKQVNSEIQTAQNDVQANIAKMTSLFSTLKEKEDGLVLLQKKCDGLRTQNPRQLSKVQKELDAALENELNGRSYIGTMEAKVNDLRKPLPDDEECPTCHQEITEDYKHNYQQSANTKLTTLEVDLANNRKKLKGALTKKTRLQQEVSDINATTAKIASMEGALANKKTEIQHNKDYIDRINKLNEQRSDELSVYKKKLEELTKLEKSLSETVKNLSTDDVSSKILVVKSDIEKLEQTSGLISSAISTESQNIGIFMAKIETKTKDLTKLRTENDKIKERQKSYKLHKKVQKSFSSSGIPMLIINTILDDLQMEVNGFLASLKPGLELQFTEGLDLFFRIHGSEREYAQLSGGQKMLFAFAMKLGLSVVIQRRLGVDIKLLLLDEVDQSLDDACKDTYAEVVKKLQDTFKVLVVTHDNRLKAKFSNAIVVEGDAINGAVASLVSW</sequence>
<feature type="compositionally biased region" description="Basic and acidic residues" evidence="2">
    <location>
        <begin position="104"/>
        <end position="119"/>
    </location>
</feature>
<dbReference type="InterPro" id="IPR027417">
    <property type="entry name" value="P-loop_NTPase"/>
</dbReference>
<feature type="coiled-coil region" evidence="1">
    <location>
        <begin position="459"/>
        <end position="493"/>
    </location>
</feature>
<evidence type="ECO:0000313" key="3">
    <source>
        <dbReference type="EMBL" id="KKN61005.1"/>
    </source>
</evidence>
<dbReference type="EMBL" id="LAZR01000675">
    <property type="protein sequence ID" value="KKN61005.1"/>
    <property type="molecule type" value="Genomic_DNA"/>
</dbReference>
<evidence type="ECO:0000256" key="1">
    <source>
        <dbReference type="SAM" id="Coils"/>
    </source>
</evidence>
<gene>
    <name evidence="3" type="ORF">LCGC14_0526300</name>
</gene>
<dbReference type="GO" id="GO:0016887">
    <property type="term" value="F:ATP hydrolysis activity"/>
    <property type="evidence" value="ECO:0007669"/>
    <property type="project" value="InterPro"/>
</dbReference>
<dbReference type="Gene3D" id="3.40.50.300">
    <property type="entry name" value="P-loop containing nucleotide triphosphate hydrolases"/>
    <property type="match status" value="2"/>
</dbReference>
<dbReference type="GO" id="GO:0006302">
    <property type="term" value="P:double-strand break repair"/>
    <property type="evidence" value="ECO:0007669"/>
    <property type="project" value="InterPro"/>
</dbReference>
<organism evidence="3">
    <name type="scientific">marine sediment metagenome</name>
    <dbReference type="NCBI Taxonomy" id="412755"/>
    <lineage>
        <taxon>unclassified sequences</taxon>
        <taxon>metagenomes</taxon>
        <taxon>ecological metagenomes</taxon>
    </lineage>
</organism>
<dbReference type="SUPFAM" id="SSF75712">
    <property type="entry name" value="Rad50 coiled-coil Zn hook"/>
    <property type="match status" value="1"/>
</dbReference>
<evidence type="ECO:0000256" key="2">
    <source>
        <dbReference type="SAM" id="MobiDB-lite"/>
    </source>
</evidence>